<feature type="region of interest" description="Disordered" evidence="1">
    <location>
        <begin position="572"/>
        <end position="647"/>
    </location>
</feature>
<feature type="compositionally biased region" description="Polar residues" evidence="1">
    <location>
        <begin position="572"/>
        <end position="589"/>
    </location>
</feature>
<dbReference type="InterPro" id="IPR003598">
    <property type="entry name" value="Ig_sub2"/>
</dbReference>
<reference evidence="4" key="1">
    <citation type="submission" date="2024-04" db="EMBL/GenBank/DDBJ databases">
        <title>Salinicola lusitanus LLJ914,a marine bacterium isolated from the Okinawa Trough.</title>
        <authorList>
            <person name="Li J."/>
        </authorList>
    </citation>
    <scope>NUCLEOTIDE SEQUENCE [LARGE SCALE GENOMIC DNA]</scope>
</reference>
<feature type="domain" description="Ig-like" evidence="2">
    <location>
        <begin position="75"/>
        <end position="165"/>
    </location>
</feature>
<feature type="compositionally biased region" description="Low complexity" evidence="1">
    <location>
        <begin position="180"/>
        <end position="201"/>
    </location>
</feature>
<gene>
    <name evidence="3" type="ORF">WMY93_018476</name>
</gene>
<dbReference type="Gene3D" id="2.60.40.10">
    <property type="entry name" value="Immunoglobulins"/>
    <property type="match status" value="2"/>
</dbReference>
<feature type="compositionally biased region" description="Polar residues" evidence="1">
    <location>
        <begin position="480"/>
        <end position="493"/>
    </location>
</feature>
<comment type="caution">
    <text evidence="3">The sequence shown here is derived from an EMBL/GenBank/DDBJ whole genome shotgun (WGS) entry which is preliminary data.</text>
</comment>
<proteinExistence type="predicted"/>
<feature type="region of interest" description="Disordered" evidence="1">
    <location>
        <begin position="166"/>
        <end position="237"/>
    </location>
</feature>
<feature type="domain" description="Ig-like" evidence="2">
    <location>
        <begin position="334"/>
        <end position="411"/>
    </location>
</feature>
<feature type="compositionally biased region" description="Low complexity" evidence="1">
    <location>
        <begin position="681"/>
        <end position="695"/>
    </location>
</feature>
<feature type="compositionally biased region" description="Polar residues" evidence="1">
    <location>
        <begin position="664"/>
        <end position="678"/>
    </location>
</feature>
<evidence type="ECO:0000256" key="1">
    <source>
        <dbReference type="SAM" id="MobiDB-lite"/>
    </source>
</evidence>
<dbReference type="InterPro" id="IPR003599">
    <property type="entry name" value="Ig_sub"/>
</dbReference>
<dbReference type="GO" id="GO:0004672">
    <property type="term" value="F:protein kinase activity"/>
    <property type="evidence" value="ECO:0007669"/>
    <property type="project" value="TreeGrafter"/>
</dbReference>
<dbReference type="SMART" id="SM00409">
    <property type="entry name" value="IG"/>
    <property type="match status" value="2"/>
</dbReference>
<dbReference type="Pfam" id="PF07679">
    <property type="entry name" value="I-set"/>
    <property type="match status" value="2"/>
</dbReference>
<feature type="compositionally biased region" description="Basic residues" evidence="1">
    <location>
        <begin position="605"/>
        <end position="614"/>
    </location>
</feature>
<feature type="compositionally biased region" description="Pro residues" evidence="1">
    <location>
        <begin position="226"/>
        <end position="237"/>
    </location>
</feature>
<dbReference type="EMBL" id="JBBPFD010000013">
    <property type="protein sequence ID" value="KAK7901707.1"/>
    <property type="molecule type" value="Genomic_DNA"/>
</dbReference>
<evidence type="ECO:0000259" key="2">
    <source>
        <dbReference type="PROSITE" id="PS50835"/>
    </source>
</evidence>
<dbReference type="PANTHER" id="PTHR47633:SF4">
    <property type="entry name" value="MYOPALLADIN ISOFORM X1"/>
    <property type="match status" value="1"/>
</dbReference>
<sequence length="1016" mass="110663">MVLPIASDNRERTVIQPDIDKDRPGTVDLQEKHAQPDSRKSEEQHSNTVPPEETDAESTTLTESSFPVDTVCEPPRFIQKLKSREVSEGSKVQLDCIVQGQPVPEVRWFCEGKELENCPDIQIITNGEHHSLIIAEAFEEDTGRYSCFASNFYGTDSTSAEIYVEGASSSDSEDQRLEKAAQQQWKPKSSSSLPLSESLPAEDLNVESKADSPEEVRPTEELNLPPSNPPEAAPPVSPQTLLIVPQRKLQTTGSSGPCPDPTDPCITSAASNSVVSSVLTIPAPTPIQPQPAQAEIHIFNHSLKQDLNGHKTWQPHFSQRIFRTWMPLRASWWCWSAVSKDTLSRVEWYQDGKLIQDSPEFRILQKKPRSPAESEEICTLVIAEVFPEDSGTFRCTASNNYGAVSSSAELKIKGNANHANHVRTFGSSNMEPSQTQPLPVDLAPAKPQPEVTSSSSIKAHSSTIRLDPLVSSSVRMDPLNTSTLRLDPQTSSMLRPDPLRNSLPTLEPYNVNNYFNEKSHSTPNLDPLNLNKDVSVASNAQTETHSTSQELFLKPVTSQSIVNDKENLPTFSDTMSKINNKTPLNNHNGTPVVVPLPDPPPTPHQRGRSKRVHFKLPEDEEQSEPASQSESEDNAFNKGPPPVLAKPKLDPAQLQLLHSQVLLEQQQDGDPQTETPPQAHQPVQVQIQPEVQSQENPLWSPRLQRESHPPPFHPYVSTLIPPPQTQSSAPPFITTTITSTAYVNTVPAPRPPQASAPVVTVTTMTAPTVNTTFSPPVITSPPPPPFSSAPPIPQFKTQTPVITSPPPAPQLSALPPSFTAAPVSQMNTIHASHLNLSPAALGRTPPGHQFPTPHKLSTAPTDPVITFPQITSPATLLRSTHASLMNLSATSHTFNYARPKEFIAAQSFSPVRSPSPTESPVPLLQELAAEFNSSATSSPTIPPFSPPPRIFPTRVLQSPTSPPSLLSSPTLGSMLLNSVFGFRGQSPPQAASPTSSSSTPSPFKIQWPSSVLCCLR</sequence>
<organism evidence="3 4">
    <name type="scientific">Mugilogobius chulae</name>
    <name type="common">yellowstripe goby</name>
    <dbReference type="NCBI Taxonomy" id="88201"/>
    <lineage>
        <taxon>Eukaryota</taxon>
        <taxon>Metazoa</taxon>
        <taxon>Chordata</taxon>
        <taxon>Craniata</taxon>
        <taxon>Vertebrata</taxon>
        <taxon>Euteleostomi</taxon>
        <taxon>Actinopterygii</taxon>
        <taxon>Neopterygii</taxon>
        <taxon>Teleostei</taxon>
        <taxon>Neoteleostei</taxon>
        <taxon>Acanthomorphata</taxon>
        <taxon>Gobiaria</taxon>
        <taxon>Gobiiformes</taxon>
        <taxon>Gobioidei</taxon>
        <taxon>Gobiidae</taxon>
        <taxon>Gobionellinae</taxon>
        <taxon>Mugilogobius</taxon>
    </lineage>
</organism>
<keyword evidence="4" id="KW-1185">Reference proteome</keyword>
<dbReference type="InterPro" id="IPR013098">
    <property type="entry name" value="Ig_I-set"/>
</dbReference>
<feature type="compositionally biased region" description="Polar residues" evidence="1">
    <location>
        <begin position="57"/>
        <end position="67"/>
    </location>
</feature>
<feature type="compositionally biased region" description="Basic and acidic residues" evidence="1">
    <location>
        <begin position="206"/>
        <end position="220"/>
    </location>
</feature>
<dbReference type="Proteomes" id="UP001460270">
    <property type="component" value="Unassembled WGS sequence"/>
</dbReference>
<dbReference type="AlphaFoldDB" id="A0AAW0NNT4"/>
<feature type="region of interest" description="Disordered" evidence="1">
    <location>
        <begin position="1"/>
        <end position="68"/>
    </location>
</feature>
<dbReference type="FunFam" id="2.60.40.10:FF:000399">
    <property type="entry name" value="myopalladin isoform X1"/>
    <property type="match status" value="1"/>
</dbReference>
<dbReference type="InterPro" id="IPR036179">
    <property type="entry name" value="Ig-like_dom_sf"/>
</dbReference>
<protein>
    <recommendedName>
        <fullName evidence="2">Ig-like domain-containing protein</fullName>
    </recommendedName>
</protein>
<dbReference type="InterPro" id="IPR007110">
    <property type="entry name" value="Ig-like_dom"/>
</dbReference>
<dbReference type="SMART" id="SM00408">
    <property type="entry name" value="IGc2"/>
    <property type="match status" value="2"/>
</dbReference>
<dbReference type="SUPFAM" id="SSF48726">
    <property type="entry name" value="Immunoglobulin"/>
    <property type="match status" value="2"/>
</dbReference>
<feature type="region of interest" description="Disordered" evidence="1">
    <location>
        <begin position="480"/>
        <end position="503"/>
    </location>
</feature>
<evidence type="ECO:0000313" key="3">
    <source>
        <dbReference type="EMBL" id="KAK7901707.1"/>
    </source>
</evidence>
<accession>A0AAW0NNT4</accession>
<dbReference type="PROSITE" id="PS50835">
    <property type="entry name" value="IG_LIKE"/>
    <property type="match status" value="2"/>
</dbReference>
<dbReference type="PANTHER" id="PTHR47633">
    <property type="entry name" value="IMMUNOGLOBULIN"/>
    <property type="match status" value="1"/>
</dbReference>
<evidence type="ECO:0000313" key="4">
    <source>
        <dbReference type="Proteomes" id="UP001460270"/>
    </source>
</evidence>
<name>A0AAW0NNT4_9GOBI</name>
<dbReference type="InterPro" id="IPR013783">
    <property type="entry name" value="Ig-like_fold"/>
</dbReference>
<feature type="compositionally biased region" description="Pro residues" evidence="1">
    <location>
        <begin position="594"/>
        <end position="603"/>
    </location>
</feature>
<feature type="compositionally biased region" description="Basic and acidic residues" evidence="1">
    <location>
        <begin position="8"/>
        <end position="45"/>
    </location>
</feature>
<feature type="region of interest" description="Disordered" evidence="1">
    <location>
        <begin position="664"/>
        <end position="729"/>
    </location>
</feature>